<comment type="caution">
    <text evidence="1">The sequence shown here is derived from an EMBL/GenBank/DDBJ whole genome shotgun (WGS) entry which is preliminary data.</text>
</comment>
<keyword evidence="2" id="KW-1185">Reference proteome</keyword>
<dbReference type="AlphaFoldDB" id="A0A512BTP6"/>
<proteinExistence type="predicted"/>
<evidence type="ECO:0000313" key="2">
    <source>
        <dbReference type="Proteomes" id="UP000321085"/>
    </source>
</evidence>
<organism evidence="1 2">
    <name type="scientific">Microvirga aerophila</name>
    <dbReference type="NCBI Taxonomy" id="670291"/>
    <lineage>
        <taxon>Bacteria</taxon>
        <taxon>Pseudomonadati</taxon>
        <taxon>Pseudomonadota</taxon>
        <taxon>Alphaproteobacteria</taxon>
        <taxon>Hyphomicrobiales</taxon>
        <taxon>Methylobacteriaceae</taxon>
        <taxon>Microvirga</taxon>
    </lineage>
</organism>
<gene>
    <name evidence="1" type="ORF">MAE02_30540</name>
</gene>
<sequence>MARQWLNKSERLTFGWTIWVSLLALPEIDDGMMKRAAQLRLEAQQKCVSIPRCGLAQLANINGLEEAWFRAHHSFVRPGD</sequence>
<evidence type="ECO:0000313" key="1">
    <source>
        <dbReference type="EMBL" id="GEO15358.1"/>
    </source>
</evidence>
<protein>
    <submittedName>
        <fullName evidence="1">Uncharacterized protein</fullName>
    </submittedName>
</protein>
<accession>A0A512BTP6</accession>
<dbReference type="EMBL" id="BJYU01000040">
    <property type="protein sequence ID" value="GEO15358.1"/>
    <property type="molecule type" value="Genomic_DNA"/>
</dbReference>
<reference evidence="1 2" key="1">
    <citation type="submission" date="2019-07" db="EMBL/GenBank/DDBJ databases">
        <title>Whole genome shotgun sequence of Microvirga aerophila NBRC 106136.</title>
        <authorList>
            <person name="Hosoyama A."/>
            <person name="Uohara A."/>
            <person name="Ohji S."/>
            <person name="Ichikawa N."/>
        </authorList>
    </citation>
    <scope>NUCLEOTIDE SEQUENCE [LARGE SCALE GENOMIC DNA]</scope>
    <source>
        <strain evidence="1 2">NBRC 106136</strain>
    </source>
</reference>
<dbReference type="Proteomes" id="UP000321085">
    <property type="component" value="Unassembled WGS sequence"/>
</dbReference>
<name>A0A512BTP6_9HYPH</name>